<name>A0A1I2AJM8_9BACT</name>
<dbReference type="Gene3D" id="1.10.260.40">
    <property type="entry name" value="lambda repressor-like DNA-binding domains"/>
    <property type="match status" value="1"/>
</dbReference>
<sequence length="344" mass="38405">MKMEKETTIYDIAKQLNISPATVSRALNDHPAINIDTKKVIISKAKELGYRTNIFASNLRRKKTNTIGVIVPRLNSYFMSTVLAGMEKVANEASYNLIIAQSLESVKKEMANVKTMFNSHVDGLLVSLSYDTENLDHFEPLIKKGVPILFFDRVLTHKKCTSIVIDNLKAGYEATNHLIAQGCKHIMHITGNLQRNVYQDRLKGYRLALAESGLHYCEELVRTTDFSYQSVNEMVQYLTSLKPVPDAIFITNDFYAAHCIVALKQAGFSIPEDIAIVGFNDDPIAMVVEPNLTTVRYHGQEMGEVAAKSLINHLNEQSSIKDTNAIILHSELVVRASSLKGKST</sequence>
<dbReference type="Proteomes" id="UP000199513">
    <property type="component" value="Unassembled WGS sequence"/>
</dbReference>
<dbReference type="GO" id="GO:0003700">
    <property type="term" value="F:DNA-binding transcription factor activity"/>
    <property type="evidence" value="ECO:0007669"/>
    <property type="project" value="TreeGrafter"/>
</dbReference>
<organism evidence="5 6">
    <name type="scientific">Thermoflexibacter ruber</name>
    <dbReference type="NCBI Taxonomy" id="1003"/>
    <lineage>
        <taxon>Bacteria</taxon>
        <taxon>Pseudomonadati</taxon>
        <taxon>Bacteroidota</taxon>
        <taxon>Cytophagia</taxon>
        <taxon>Cytophagales</taxon>
        <taxon>Thermoflexibacteraceae</taxon>
        <taxon>Thermoflexibacter</taxon>
    </lineage>
</organism>
<evidence type="ECO:0000259" key="4">
    <source>
        <dbReference type="PROSITE" id="PS50932"/>
    </source>
</evidence>
<keyword evidence="6" id="KW-1185">Reference proteome</keyword>
<accession>A0A1I2AJM8</accession>
<feature type="domain" description="HTH lacI-type" evidence="4">
    <location>
        <begin position="7"/>
        <end position="61"/>
    </location>
</feature>
<gene>
    <name evidence="5" type="ORF">SAMN04488541_1001203</name>
</gene>
<dbReference type="SUPFAM" id="SSF53822">
    <property type="entry name" value="Periplasmic binding protein-like I"/>
    <property type="match status" value="1"/>
</dbReference>
<dbReference type="CDD" id="cd06267">
    <property type="entry name" value="PBP1_LacI_sugar_binding-like"/>
    <property type="match status" value="1"/>
</dbReference>
<evidence type="ECO:0000256" key="2">
    <source>
        <dbReference type="ARBA" id="ARBA00023125"/>
    </source>
</evidence>
<keyword evidence="3" id="KW-0804">Transcription</keyword>
<dbReference type="InterPro" id="IPR046335">
    <property type="entry name" value="LacI/GalR-like_sensor"/>
</dbReference>
<dbReference type="Pfam" id="PF13377">
    <property type="entry name" value="Peripla_BP_3"/>
    <property type="match status" value="1"/>
</dbReference>
<dbReference type="Gene3D" id="3.40.50.2300">
    <property type="match status" value="2"/>
</dbReference>
<evidence type="ECO:0000256" key="3">
    <source>
        <dbReference type="ARBA" id="ARBA00023163"/>
    </source>
</evidence>
<dbReference type="GO" id="GO:0000976">
    <property type="term" value="F:transcription cis-regulatory region binding"/>
    <property type="evidence" value="ECO:0007669"/>
    <property type="project" value="TreeGrafter"/>
</dbReference>
<evidence type="ECO:0000313" key="6">
    <source>
        <dbReference type="Proteomes" id="UP000199513"/>
    </source>
</evidence>
<dbReference type="AlphaFoldDB" id="A0A1I2AJM8"/>
<dbReference type="CDD" id="cd01392">
    <property type="entry name" value="HTH_LacI"/>
    <property type="match status" value="1"/>
</dbReference>
<evidence type="ECO:0000313" key="5">
    <source>
        <dbReference type="EMBL" id="SFE44224.1"/>
    </source>
</evidence>
<dbReference type="InterPro" id="IPR028082">
    <property type="entry name" value="Peripla_BP_I"/>
</dbReference>
<dbReference type="PROSITE" id="PS50932">
    <property type="entry name" value="HTH_LACI_2"/>
    <property type="match status" value="1"/>
</dbReference>
<keyword evidence="2" id="KW-0238">DNA-binding</keyword>
<proteinExistence type="predicted"/>
<keyword evidence="1" id="KW-0805">Transcription regulation</keyword>
<dbReference type="Pfam" id="PF00356">
    <property type="entry name" value="LacI"/>
    <property type="match status" value="1"/>
</dbReference>
<dbReference type="SMART" id="SM00354">
    <property type="entry name" value="HTH_LACI"/>
    <property type="match status" value="1"/>
</dbReference>
<protein>
    <submittedName>
        <fullName evidence="5">Transcriptional regulator, LacI family</fullName>
    </submittedName>
</protein>
<dbReference type="InterPro" id="IPR000843">
    <property type="entry name" value="HTH_LacI"/>
</dbReference>
<dbReference type="SUPFAM" id="SSF47413">
    <property type="entry name" value="lambda repressor-like DNA-binding domains"/>
    <property type="match status" value="1"/>
</dbReference>
<reference evidence="5 6" key="1">
    <citation type="submission" date="2016-10" db="EMBL/GenBank/DDBJ databases">
        <authorList>
            <person name="de Groot N.N."/>
        </authorList>
    </citation>
    <scope>NUCLEOTIDE SEQUENCE [LARGE SCALE GENOMIC DNA]</scope>
    <source>
        <strain>GEY</strain>
        <strain evidence="6">DSM 9560</strain>
    </source>
</reference>
<dbReference type="PANTHER" id="PTHR30146">
    <property type="entry name" value="LACI-RELATED TRANSCRIPTIONAL REPRESSOR"/>
    <property type="match status" value="1"/>
</dbReference>
<dbReference type="EMBL" id="FONY01000001">
    <property type="protein sequence ID" value="SFE44224.1"/>
    <property type="molecule type" value="Genomic_DNA"/>
</dbReference>
<dbReference type="PANTHER" id="PTHR30146:SF109">
    <property type="entry name" value="HTH-TYPE TRANSCRIPTIONAL REGULATOR GALS"/>
    <property type="match status" value="1"/>
</dbReference>
<dbReference type="InterPro" id="IPR010982">
    <property type="entry name" value="Lambda_DNA-bd_dom_sf"/>
</dbReference>
<dbReference type="STRING" id="1003.SAMN04488541_1001203"/>
<evidence type="ECO:0000256" key="1">
    <source>
        <dbReference type="ARBA" id="ARBA00023015"/>
    </source>
</evidence>